<proteinExistence type="predicted"/>
<reference evidence="1 2" key="1">
    <citation type="submission" date="2021-01" db="EMBL/GenBank/DDBJ databases">
        <title>Genome public.</title>
        <authorList>
            <person name="Liu C."/>
            <person name="Sun Q."/>
        </authorList>
    </citation>
    <scope>NUCLEOTIDE SEQUENCE [LARGE SCALE GENOMIC DNA]</scope>
    <source>
        <strain evidence="1 2">YIM B02564</strain>
    </source>
</reference>
<comment type="caution">
    <text evidence="1">The sequence shown here is derived from an EMBL/GenBank/DDBJ whole genome shotgun (WGS) entry which is preliminary data.</text>
</comment>
<dbReference type="EMBL" id="JAESWB010000134">
    <property type="protein sequence ID" value="MBL4952142.1"/>
    <property type="molecule type" value="Genomic_DNA"/>
</dbReference>
<evidence type="ECO:0000313" key="1">
    <source>
        <dbReference type="EMBL" id="MBL4952142.1"/>
    </source>
</evidence>
<accession>A0ABS1TLJ7</accession>
<organism evidence="1 2">
    <name type="scientific">Neobacillus paridis</name>
    <dbReference type="NCBI Taxonomy" id="2803862"/>
    <lineage>
        <taxon>Bacteria</taxon>
        <taxon>Bacillati</taxon>
        <taxon>Bacillota</taxon>
        <taxon>Bacilli</taxon>
        <taxon>Bacillales</taxon>
        <taxon>Bacillaceae</taxon>
        <taxon>Neobacillus</taxon>
    </lineage>
</organism>
<gene>
    <name evidence="1" type="ORF">JK635_07945</name>
</gene>
<dbReference type="Proteomes" id="UP000623967">
    <property type="component" value="Unassembled WGS sequence"/>
</dbReference>
<dbReference type="PROSITE" id="PS51257">
    <property type="entry name" value="PROKAR_LIPOPROTEIN"/>
    <property type="match status" value="1"/>
</dbReference>
<keyword evidence="2" id="KW-1185">Reference proteome</keyword>
<evidence type="ECO:0008006" key="3">
    <source>
        <dbReference type="Google" id="ProtNLM"/>
    </source>
</evidence>
<name>A0ABS1TLJ7_9BACI</name>
<dbReference type="RefSeq" id="WP_202653420.1">
    <property type="nucleotide sequence ID" value="NZ_JAESWB010000134.1"/>
</dbReference>
<sequence length="154" mass="17375">MKKWIAGGVLLAMSISLLGGCSEQLRYGEQINSQNVIDTSRTQDEVVADILRNANPIMSILMNGETNTFSEAQLESMLTTEMERTQKAINKLEQYRQPDSLNRETKQTFQALVNYKSALLFLRERVKKGEPADAEVKQLVEAINILQSSHFVKP</sequence>
<evidence type="ECO:0000313" key="2">
    <source>
        <dbReference type="Proteomes" id="UP000623967"/>
    </source>
</evidence>
<protein>
    <recommendedName>
        <fullName evidence="3">Lipoprotein</fullName>
    </recommendedName>
</protein>